<dbReference type="EMBL" id="CP012075">
    <property type="protein sequence ID" value="AKU70143.1"/>
    <property type="molecule type" value="Genomic_DNA"/>
</dbReference>
<dbReference type="Proteomes" id="UP000682005">
    <property type="component" value="Chromosome 2"/>
</dbReference>
<reference evidence="3 5" key="1">
    <citation type="submission" date="2015-07" db="EMBL/GenBank/DDBJ databases">
        <authorList>
            <person name="Noorani M."/>
        </authorList>
    </citation>
    <scope>NUCLEOTIDE SEQUENCE [LARGE SCALE GENOMIC DNA]</scope>
    <source>
        <strain evidence="3 5">W1435</strain>
    </source>
</reference>
<dbReference type="InterPro" id="IPR046582">
    <property type="entry name" value="DUF6630"/>
</dbReference>
<accession>A0A0K1NMN9</accession>
<dbReference type="RefSeq" id="WP_050696368.1">
    <property type="nucleotide sequence ID" value="NZ_CP012075.1"/>
</dbReference>
<evidence type="ECO:0000313" key="4">
    <source>
        <dbReference type="EMBL" id="QUB85756.1"/>
    </source>
</evidence>
<dbReference type="Pfam" id="PF20335">
    <property type="entry name" value="DUF6630"/>
    <property type="match status" value="1"/>
</dbReference>
<dbReference type="KEGG" id="pfus:ADJ77_10060"/>
<feature type="transmembrane region" description="Helical" evidence="1">
    <location>
        <begin position="9"/>
        <end position="27"/>
    </location>
</feature>
<keyword evidence="1" id="KW-0812">Transmembrane</keyword>
<dbReference type="OrthoDB" id="1079443at2"/>
<feature type="domain" description="DUF6630" evidence="2">
    <location>
        <begin position="82"/>
        <end position="232"/>
    </location>
</feature>
<dbReference type="STRING" id="1236517.ADJ77_10060"/>
<evidence type="ECO:0000313" key="3">
    <source>
        <dbReference type="EMBL" id="AKU70143.1"/>
    </source>
</evidence>
<dbReference type="EMBL" id="CP072369">
    <property type="protein sequence ID" value="QUB85756.1"/>
    <property type="molecule type" value="Genomic_DNA"/>
</dbReference>
<keyword evidence="1" id="KW-1133">Transmembrane helix</keyword>
<reference evidence="4 6" key="2">
    <citation type="submission" date="2021-03" db="EMBL/GenBank/DDBJ databases">
        <title>Human Oral Microbial Genomes.</title>
        <authorList>
            <person name="Johnston C.D."/>
            <person name="Chen T."/>
            <person name="Dewhirst F.E."/>
        </authorList>
    </citation>
    <scope>NUCLEOTIDE SEQUENCE [LARGE SCALE GENOMIC DNA]</scope>
    <source>
        <strain evidence="4 6">W1435</strain>
    </source>
</reference>
<evidence type="ECO:0000313" key="6">
    <source>
        <dbReference type="Proteomes" id="UP000682005"/>
    </source>
</evidence>
<keyword evidence="6" id="KW-1185">Reference proteome</keyword>
<keyword evidence="1" id="KW-0472">Membrane</keyword>
<organism evidence="3 5">
    <name type="scientific">Prevotella fusca JCM 17724</name>
    <dbReference type="NCBI Taxonomy" id="1236517"/>
    <lineage>
        <taxon>Bacteria</taxon>
        <taxon>Pseudomonadati</taxon>
        <taxon>Bacteroidota</taxon>
        <taxon>Bacteroidia</taxon>
        <taxon>Bacteroidales</taxon>
        <taxon>Prevotellaceae</taxon>
        <taxon>Prevotella</taxon>
    </lineage>
</organism>
<name>A0A0K1NMN9_9BACT</name>
<gene>
    <name evidence="3" type="ORF">ADJ77_10060</name>
    <name evidence="4" type="ORF">J5A51_00285</name>
</gene>
<dbReference type="Proteomes" id="UP000060345">
    <property type="component" value="Chromosome 2"/>
</dbReference>
<evidence type="ECO:0000259" key="2">
    <source>
        <dbReference type="Pfam" id="PF20335"/>
    </source>
</evidence>
<feature type="transmembrane region" description="Helical" evidence="1">
    <location>
        <begin position="33"/>
        <end position="57"/>
    </location>
</feature>
<proteinExistence type="predicted"/>
<evidence type="ECO:0000256" key="1">
    <source>
        <dbReference type="SAM" id="Phobius"/>
    </source>
</evidence>
<evidence type="ECO:0000313" key="5">
    <source>
        <dbReference type="Proteomes" id="UP000060345"/>
    </source>
</evidence>
<sequence>MKDKITNGCIYLFIYSLPFAFGWCAYVTFQDGLWFLCFIMALVALFFLFLILVSIFFKPAPQEPSPEELLQRIMVPEREEELLAFAQKVAGEDKELMQMVKESLQDPIEFYRQQEKRTKNRYIADIYYEMLEYYQENLEELNHFTLPYLLYEYKALGWLARKEDEEDIVSEIQSLQRVICHHLPIPELDMSIDYDVPNALLCVNEAWKTSGYQIALIDEDSSDYWIAIIPLEYNN</sequence>
<dbReference type="AlphaFoldDB" id="A0A0K1NMN9"/>
<protein>
    <recommendedName>
        <fullName evidence="2">DUF6630 domain-containing protein</fullName>
    </recommendedName>
</protein>